<evidence type="ECO:0000256" key="5">
    <source>
        <dbReference type="ARBA" id="ARBA00022692"/>
    </source>
</evidence>
<dbReference type="PANTHER" id="PTHR42810">
    <property type="entry name" value="PURINE PERMEASE C1399.01C-RELATED"/>
    <property type="match status" value="1"/>
</dbReference>
<protein>
    <submittedName>
        <fullName evidence="9">Permease</fullName>
    </submittedName>
</protein>
<feature type="transmembrane region" description="Helical" evidence="8">
    <location>
        <begin position="347"/>
        <end position="367"/>
    </location>
</feature>
<feature type="transmembrane region" description="Helical" evidence="8">
    <location>
        <begin position="191"/>
        <end position="211"/>
    </location>
</feature>
<comment type="subcellular location">
    <subcellularLocation>
        <location evidence="1">Cell membrane</location>
        <topology evidence="1">Multi-pass membrane protein</topology>
    </subcellularLocation>
</comment>
<evidence type="ECO:0000313" key="10">
    <source>
        <dbReference type="Proteomes" id="UP001143349"/>
    </source>
</evidence>
<evidence type="ECO:0000256" key="7">
    <source>
        <dbReference type="ARBA" id="ARBA00023136"/>
    </source>
</evidence>
<keyword evidence="4" id="KW-1003">Cell membrane</keyword>
<gene>
    <name evidence="9" type="ORF">GCM10017635_25890</name>
</gene>
<feature type="transmembrane region" description="Helical" evidence="8">
    <location>
        <begin position="379"/>
        <end position="399"/>
    </location>
</feature>
<evidence type="ECO:0000256" key="2">
    <source>
        <dbReference type="ARBA" id="ARBA00008821"/>
    </source>
</evidence>
<keyword evidence="3" id="KW-0813">Transport</keyword>
<keyword evidence="5 8" id="KW-0812">Transmembrane</keyword>
<dbReference type="RefSeq" id="WP_085502095.1">
    <property type="nucleotide sequence ID" value="NZ_BSFH01000032.1"/>
</dbReference>
<feature type="transmembrane region" description="Helical" evidence="8">
    <location>
        <begin position="165"/>
        <end position="184"/>
    </location>
</feature>
<feature type="transmembrane region" description="Helical" evidence="8">
    <location>
        <begin position="79"/>
        <end position="98"/>
    </location>
</feature>
<dbReference type="Proteomes" id="UP001143349">
    <property type="component" value="Unassembled WGS sequence"/>
</dbReference>
<accession>A0AAD3P1G6</accession>
<sequence length="455" mass="47666">MTTTVHPADEILPAKKMFALALQHVAVAYVGSVAVPLIIANALGFTREDTILLISTTFFCSGLATLVQTVGFWRFGVRLPIMTGVAFSSVSAIIAIGTMPGVGISGICGAVILGGLFIVLIAPLAGRLRRFFPPVVTGCIVTAIGMQLLPVAYQWAGGGKNHENFGDPVFLCIALLVLTVILMLNRLGSPLMRNLAVLVGMGVGAAVAWLLGMGNMDPVREAPWVVLPMPFQFGLPQFGLLPFLTITIVMIVQAVESMGLFISIGDMVDRQVTPRQVSDGVRANGLSSAVGGIFAGFPVITHMENIGLVILSGVRSRWVVALCGLMLCVFSFFPKFGALLAAVPAPALGGAAMAMFGIVAAAGIQALAKVDYANNRYNLMIVALTLSIALIPIMAPNLFSQLPDWMRTVLHSSVVIACLVSVTLNLVLNGAGDDQGDDVHLPAGPAPITPIQAEA</sequence>
<keyword evidence="6 8" id="KW-1133">Transmembrane helix</keyword>
<dbReference type="NCBIfam" id="NF037981">
    <property type="entry name" value="NCS2_1"/>
    <property type="match status" value="1"/>
</dbReference>
<dbReference type="NCBIfam" id="TIGR03173">
    <property type="entry name" value="pbuX"/>
    <property type="match status" value="1"/>
</dbReference>
<name>A0AAD3P1G6_9RHOB</name>
<keyword evidence="7 8" id="KW-0472">Membrane</keyword>
<evidence type="ECO:0000256" key="8">
    <source>
        <dbReference type="SAM" id="Phobius"/>
    </source>
</evidence>
<dbReference type="InterPro" id="IPR006042">
    <property type="entry name" value="Xan_ur_permease"/>
</dbReference>
<reference evidence="9" key="1">
    <citation type="journal article" date="2014" name="Int. J. Syst. Evol. Microbiol.">
        <title>Complete genome sequence of Corynebacterium casei LMG S-19264T (=DSM 44701T), isolated from a smear-ripened cheese.</title>
        <authorList>
            <consortium name="US DOE Joint Genome Institute (JGI-PGF)"/>
            <person name="Walter F."/>
            <person name="Albersmeier A."/>
            <person name="Kalinowski J."/>
            <person name="Ruckert C."/>
        </authorList>
    </citation>
    <scope>NUCLEOTIDE SEQUENCE</scope>
    <source>
        <strain evidence="9">VKM B-2222</strain>
    </source>
</reference>
<feature type="transmembrane region" description="Helical" evidence="8">
    <location>
        <begin position="51"/>
        <end position="72"/>
    </location>
</feature>
<feature type="transmembrane region" description="Helical" evidence="8">
    <location>
        <begin position="131"/>
        <end position="153"/>
    </location>
</feature>
<dbReference type="InterPro" id="IPR006043">
    <property type="entry name" value="NCS2"/>
</dbReference>
<feature type="transmembrane region" description="Helical" evidence="8">
    <location>
        <begin position="318"/>
        <end position="341"/>
    </location>
</feature>
<feature type="transmembrane region" description="Helical" evidence="8">
    <location>
        <begin position="405"/>
        <end position="428"/>
    </location>
</feature>
<comment type="caution">
    <text evidence="9">The sequence shown here is derived from an EMBL/GenBank/DDBJ whole genome shotgun (WGS) entry which is preliminary data.</text>
</comment>
<feature type="transmembrane region" description="Helical" evidence="8">
    <location>
        <begin position="231"/>
        <end position="252"/>
    </location>
</feature>
<comment type="similarity">
    <text evidence="2">Belongs to the nucleobase:cation symporter-2 (NCS2) (TC 2.A.40) family.</text>
</comment>
<reference evidence="9" key="2">
    <citation type="submission" date="2023-01" db="EMBL/GenBank/DDBJ databases">
        <authorList>
            <person name="Sun Q."/>
            <person name="Evtushenko L."/>
        </authorList>
    </citation>
    <scope>NUCLEOTIDE SEQUENCE</scope>
    <source>
        <strain evidence="9">VKM B-2222</strain>
    </source>
</reference>
<dbReference type="AlphaFoldDB" id="A0AAD3P1G6"/>
<feature type="transmembrane region" description="Helical" evidence="8">
    <location>
        <begin position="104"/>
        <end position="124"/>
    </location>
</feature>
<dbReference type="Pfam" id="PF00860">
    <property type="entry name" value="Xan_ur_permease"/>
    <property type="match status" value="1"/>
</dbReference>
<evidence type="ECO:0000256" key="4">
    <source>
        <dbReference type="ARBA" id="ARBA00022475"/>
    </source>
</evidence>
<evidence type="ECO:0000256" key="3">
    <source>
        <dbReference type="ARBA" id="ARBA00022448"/>
    </source>
</evidence>
<keyword evidence="10" id="KW-1185">Reference proteome</keyword>
<dbReference type="GO" id="GO:0042907">
    <property type="term" value="F:xanthine transmembrane transporter activity"/>
    <property type="evidence" value="ECO:0007669"/>
    <property type="project" value="TreeGrafter"/>
</dbReference>
<dbReference type="NCBIfam" id="TIGR00801">
    <property type="entry name" value="ncs2"/>
    <property type="match status" value="1"/>
</dbReference>
<evidence type="ECO:0000256" key="6">
    <source>
        <dbReference type="ARBA" id="ARBA00022989"/>
    </source>
</evidence>
<organism evidence="9 10">
    <name type="scientific">Paracoccus kondratievae</name>
    <dbReference type="NCBI Taxonomy" id="135740"/>
    <lineage>
        <taxon>Bacteria</taxon>
        <taxon>Pseudomonadati</taxon>
        <taxon>Pseudomonadota</taxon>
        <taxon>Alphaproteobacteria</taxon>
        <taxon>Rhodobacterales</taxon>
        <taxon>Paracoccaceae</taxon>
        <taxon>Paracoccus</taxon>
    </lineage>
</organism>
<dbReference type="GO" id="GO:0005886">
    <property type="term" value="C:plasma membrane"/>
    <property type="evidence" value="ECO:0007669"/>
    <property type="project" value="UniProtKB-SubCell"/>
</dbReference>
<dbReference type="PANTHER" id="PTHR42810:SF4">
    <property type="entry name" value="URIC ACID TRANSPORTER UACT"/>
    <property type="match status" value="1"/>
</dbReference>
<dbReference type="InterPro" id="IPR017588">
    <property type="entry name" value="UacT-like"/>
</dbReference>
<dbReference type="EMBL" id="BSFH01000032">
    <property type="protein sequence ID" value="GLK65118.1"/>
    <property type="molecule type" value="Genomic_DNA"/>
</dbReference>
<evidence type="ECO:0000313" key="9">
    <source>
        <dbReference type="EMBL" id="GLK65118.1"/>
    </source>
</evidence>
<feature type="transmembrane region" description="Helical" evidence="8">
    <location>
        <begin position="25"/>
        <end position="45"/>
    </location>
</feature>
<evidence type="ECO:0000256" key="1">
    <source>
        <dbReference type="ARBA" id="ARBA00004651"/>
    </source>
</evidence>
<proteinExistence type="inferred from homology"/>